<comment type="subunit">
    <text evidence="7">Homodimer.</text>
</comment>
<comment type="catalytic activity">
    <reaction evidence="7">
        <text>N(1)-(5-phospho-beta-D-ribosyl)glycinamide + formate + ATP = N(2)-formyl-N(1)-(5-phospho-beta-D-ribosyl)glycinamide + ADP + phosphate + H(+)</text>
        <dbReference type="Rhea" id="RHEA:24829"/>
        <dbReference type="ChEBI" id="CHEBI:15378"/>
        <dbReference type="ChEBI" id="CHEBI:15740"/>
        <dbReference type="ChEBI" id="CHEBI:30616"/>
        <dbReference type="ChEBI" id="CHEBI:43474"/>
        <dbReference type="ChEBI" id="CHEBI:143788"/>
        <dbReference type="ChEBI" id="CHEBI:147286"/>
        <dbReference type="ChEBI" id="CHEBI:456216"/>
        <dbReference type="EC" id="6.3.1.21"/>
    </reaction>
</comment>
<dbReference type="Proteomes" id="UP000003980">
    <property type="component" value="Unassembled WGS sequence"/>
</dbReference>
<keyword evidence="2 7" id="KW-0479">Metal-binding</keyword>
<keyword evidence="1 7" id="KW-0436">Ligase</keyword>
<dbReference type="GO" id="GO:0005829">
    <property type="term" value="C:cytosol"/>
    <property type="evidence" value="ECO:0007669"/>
    <property type="project" value="TreeGrafter"/>
</dbReference>
<dbReference type="EMBL" id="JH597761">
    <property type="protein sequence ID" value="EHP70893.1"/>
    <property type="molecule type" value="Genomic_DNA"/>
</dbReference>
<dbReference type="Pfam" id="PF02222">
    <property type="entry name" value="ATP-grasp"/>
    <property type="match status" value="1"/>
</dbReference>
<evidence type="ECO:0000259" key="8">
    <source>
        <dbReference type="PROSITE" id="PS50975"/>
    </source>
</evidence>
<dbReference type="GO" id="GO:0005524">
    <property type="term" value="F:ATP binding"/>
    <property type="evidence" value="ECO:0007669"/>
    <property type="project" value="UniProtKB-UniRule"/>
</dbReference>
<reference evidence="9 10" key="1">
    <citation type="submission" date="2012-01" db="EMBL/GenBank/DDBJ databases">
        <title>Improved High-Quality Draft sequence of Metallosphaera yellowstonensis MK1.</title>
        <authorList>
            <consortium name="US DOE Joint Genome Institute"/>
            <person name="Lucas S."/>
            <person name="Han J."/>
            <person name="Cheng J.-F."/>
            <person name="Goodwin L."/>
            <person name="Pitluck S."/>
            <person name="Peters L."/>
            <person name="Teshima H."/>
            <person name="Detter J.C."/>
            <person name="Han C."/>
            <person name="Tapia R."/>
            <person name="Land M."/>
            <person name="Hauser L."/>
            <person name="Kyrpides N."/>
            <person name="Kozubal M."/>
            <person name="Macur R.E."/>
            <person name="Jay Z."/>
            <person name="Inskeep W."/>
            <person name="Woyke T."/>
        </authorList>
    </citation>
    <scope>NUCLEOTIDE SEQUENCE [LARGE SCALE GENOMIC DNA]</scope>
    <source>
        <strain evidence="9 10">MK1</strain>
    </source>
</reference>
<dbReference type="HOGENOM" id="CLU_011534_1_3_2"/>
<feature type="binding site" evidence="7">
    <location>
        <position position="113"/>
    </location>
    <ligand>
        <name>ATP</name>
        <dbReference type="ChEBI" id="CHEBI:30616"/>
    </ligand>
</feature>
<evidence type="ECO:0000313" key="9">
    <source>
        <dbReference type="EMBL" id="EHP70893.1"/>
    </source>
</evidence>
<dbReference type="PROSITE" id="PS50975">
    <property type="entry name" value="ATP_GRASP"/>
    <property type="match status" value="1"/>
</dbReference>
<dbReference type="InterPro" id="IPR016185">
    <property type="entry name" value="PreATP-grasp_dom_sf"/>
</dbReference>
<evidence type="ECO:0000256" key="2">
    <source>
        <dbReference type="ARBA" id="ARBA00022723"/>
    </source>
</evidence>
<dbReference type="Gene3D" id="3.40.50.20">
    <property type="match status" value="1"/>
</dbReference>
<evidence type="ECO:0000256" key="1">
    <source>
        <dbReference type="ARBA" id="ARBA00022598"/>
    </source>
</evidence>
<dbReference type="GO" id="GO:0043815">
    <property type="term" value="F:phosphoribosylglycinamide formyltransferase 2 activity"/>
    <property type="evidence" value="ECO:0007669"/>
    <property type="project" value="UniProtKB-UniRule"/>
</dbReference>
<protein>
    <recommendedName>
        <fullName evidence="7">Formate-dependent phosphoribosylglycinamide formyltransferase</fullName>
        <ecNumber evidence="7">6.3.1.21</ecNumber>
    </recommendedName>
    <alternativeName>
        <fullName evidence="7">5'-phosphoribosylglycinamide transformylase 2</fullName>
    </alternativeName>
    <alternativeName>
        <fullName evidence="7">Formate-dependent GAR transformylase</fullName>
    </alternativeName>
    <alternativeName>
        <fullName evidence="7">GAR transformylase 2</fullName>
        <shortName evidence="7">GART 2</shortName>
    </alternativeName>
    <alternativeName>
        <fullName evidence="7">Non-folate glycinamide ribonucleotide transformylase</fullName>
    </alternativeName>
    <alternativeName>
        <fullName evidence="7">Phosphoribosylglycinamide formyltransferase 2</fullName>
    </alternativeName>
</protein>
<dbReference type="InterPro" id="IPR048740">
    <property type="entry name" value="PurT_C"/>
</dbReference>
<feature type="binding site" evidence="7">
    <location>
        <position position="81"/>
    </location>
    <ligand>
        <name>N(1)-(5-phospho-beta-D-ribosyl)glycinamide</name>
        <dbReference type="ChEBI" id="CHEBI:143788"/>
    </ligand>
</feature>
<dbReference type="SUPFAM" id="SSF52440">
    <property type="entry name" value="PreATP-grasp domain"/>
    <property type="match status" value="1"/>
</dbReference>
<dbReference type="STRING" id="671065.MetMK1DRAFT_00013970"/>
<name>H2C3S2_9CREN</name>
<evidence type="ECO:0000256" key="5">
    <source>
        <dbReference type="ARBA" id="ARBA00022840"/>
    </source>
</evidence>
<feature type="binding site" evidence="7">
    <location>
        <begin position="194"/>
        <end position="197"/>
    </location>
    <ligand>
        <name>ATP</name>
        <dbReference type="ChEBI" id="CHEBI:30616"/>
    </ligand>
</feature>
<feature type="binding site" evidence="7">
    <location>
        <position position="270"/>
    </location>
    <ligand>
        <name>Mg(2+)</name>
        <dbReference type="ChEBI" id="CHEBI:18420"/>
    </ligand>
</feature>
<dbReference type="InterPro" id="IPR005862">
    <property type="entry name" value="PurT"/>
</dbReference>
<sequence length="395" mass="43570">MEFGTPLVGNAKRIMFLGSGELGKEMVIEAQRLGMETVAVDRYDLAPAMQVAHRKYVVNMLDGKALRALVLRENPDAVVAEIEAIDTDALIELEENGVRVIPNARAVKTCMNRLELRRTAAEKVGVPTTEYRFAESAEEAEEACKDVGLPCLLKPEMSSSGHGHVLVKSIDEVRNAYEESVAHARGKGKRVIVEEYVKVDTELTVLTYRHNFRGSVETRTLEPVEHKRPSYYYVESWHPSKVSSEIKERAKEYAVRVVEELGGVGIFGVEILVSGSRVLFSEVSPRPHDTGLVTMASQDISEFQIHVRAAAGLPIPSVKLVSPAAAHVILAQGETWAPTYLNLEKALEIPGVQVRLFGKPSTYEKRRMGLVLAVGDNVDEAIEKARKASSMILVK</sequence>
<dbReference type="Gene3D" id="3.30.470.20">
    <property type="entry name" value="ATP-grasp fold, B domain"/>
    <property type="match status" value="1"/>
</dbReference>
<dbReference type="AlphaFoldDB" id="H2C3S2"/>
<dbReference type="Gene3D" id="3.30.1490.20">
    <property type="entry name" value="ATP-grasp fold, A domain"/>
    <property type="match status" value="1"/>
</dbReference>
<comment type="function">
    <text evidence="7">Involved in the de novo purine biosynthesis. Catalyzes the transfer of formate to 5-phospho-ribosyl-glycinamide (GAR), producing 5-phospho-ribosyl-N-formylglycinamide (FGAR). Formate is provided by PurU via hydrolysis of 10-formyl-tetrahydrofolate.</text>
</comment>
<organism evidence="9 10">
    <name type="scientific">Metallosphaera yellowstonensis MK1</name>
    <dbReference type="NCBI Taxonomy" id="671065"/>
    <lineage>
        <taxon>Archaea</taxon>
        <taxon>Thermoproteota</taxon>
        <taxon>Thermoprotei</taxon>
        <taxon>Sulfolobales</taxon>
        <taxon>Sulfolobaceae</taxon>
        <taxon>Metallosphaera</taxon>
    </lineage>
</organism>
<comment type="similarity">
    <text evidence="7">Belongs to the PurK/PurT family.</text>
</comment>
<feature type="binding site" evidence="7">
    <location>
        <position position="289"/>
    </location>
    <ligand>
        <name>N(1)-(5-phospho-beta-D-ribosyl)glycinamide</name>
        <dbReference type="ChEBI" id="CHEBI:143788"/>
    </ligand>
</feature>
<keyword evidence="9" id="KW-0808">Transferase</keyword>
<keyword evidence="10" id="KW-1185">Reference proteome</keyword>
<dbReference type="PANTHER" id="PTHR43055:SF1">
    <property type="entry name" value="FORMATE-DEPENDENT PHOSPHORIBOSYLGLYCINAMIDE FORMYLTRANSFERASE"/>
    <property type="match status" value="1"/>
</dbReference>
<dbReference type="InterPro" id="IPR003135">
    <property type="entry name" value="ATP-grasp_carboxylate-amine"/>
</dbReference>
<keyword evidence="5 7" id="KW-0067">ATP-binding</keyword>
<dbReference type="InterPro" id="IPR011761">
    <property type="entry name" value="ATP-grasp"/>
</dbReference>
<keyword evidence="6 7" id="KW-0460">Magnesium</keyword>
<dbReference type="SUPFAM" id="SSF56059">
    <property type="entry name" value="Glutathione synthetase ATP-binding domain-like"/>
    <property type="match status" value="1"/>
</dbReference>
<dbReference type="InterPro" id="IPR013815">
    <property type="entry name" value="ATP_grasp_subdomain_1"/>
</dbReference>
<dbReference type="InterPro" id="IPR054350">
    <property type="entry name" value="PurT/PurK_preATP-grasp"/>
</dbReference>
<gene>
    <name evidence="7" type="primary">purT</name>
    <name evidence="9" type="ORF">MetMK1DRAFT_00013970</name>
</gene>
<dbReference type="PANTHER" id="PTHR43055">
    <property type="entry name" value="FORMATE-DEPENDENT PHOSPHORIBOSYLGLYCINAMIDE FORMYLTRANSFERASE"/>
    <property type="match status" value="1"/>
</dbReference>
<evidence type="ECO:0000313" key="10">
    <source>
        <dbReference type="Proteomes" id="UP000003980"/>
    </source>
</evidence>
<accession>H2C3S2</accession>
<evidence type="ECO:0000256" key="6">
    <source>
        <dbReference type="ARBA" id="ARBA00022842"/>
    </source>
</evidence>
<keyword evidence="4 7" id="KW-0658">Purine biosynthesis</keyword>
<evidence type="ECO:0000256" key="7">
    <source>
        <dbReference type="HAMAP-Rule" id="MF_01643"/>
    </source>
</evidence>
<comment type="pathway">
    <text evidence="7">Purine metabolism; IMP biosynthesis via de novo pathway; N(2)-formyl-N(1)-(5-phospho-D-ribosyl)glycinamide from N(1)-(5-phospho-D-ribosyl)glycinamide (formate route): step 1/1.</text>
</comment>
<dbReference type="Pfam" id="PF22660">
    <property type="entry name" value="RS_preATP-grasp-like"/>
    <property type="match status" value="1"/>
</dbReference>
<dbReference type="Pfam" id="PF21244">
    <property type="entry name" value="PurT_C"/>
    <property type="match status" value="1"/>
</dbReference>
<dbReference type="GO" id="GO:0006189">
    <property type="term" value="P:'de novo' IMP biosynthetic process"/>
    <property type="evidence" value="ECO:0007669"/>
    <property type="project" value="UniProtKB-UniRule"/>
</dbReference>
<feature type="binding site" evidence="7">
    <location>
        <begin position="366"/>
        <end position="367"/>
    </location>
    <ligand>
        <name>N(1)-(5-phospho-beta-D-ribosyl)glycinamide</name>
        <dbReference type="ChEBI" id="CHEBI:143788"/>
    </ligand>
</feature>
<proteinExistence type="inferred from homology"/>
<feature type="binding site" evidence="7">
    <location>
        <begin position="21"/>
        <end position="22"/>
    </location>
    <ligand>
        <name>N(1)-(5-phospho-beta-D-ribosyl)glycinamide</name>
        <dbReference type="ChEBI" id="CHEBI:143788"/>
    </ligand>
</feature>
<evidence type="ECO:0000256" key="3">
    <source>
        <dbReference type="ARBA" id="ARBA00022741"/>
    </source>
</evidence>
<dbReference type="GO" id="GO:0004644">
    <property type="term" value="F:phosphoribosylglycinamide formyltransferase activity"/>
    <property type="evidence" value="ECO:0007669"/>
    <property type="project" value="InterPro"/>
</dbReference>
<feature type="binding site" evidence="7">
    <location>
        <position position="202"/>
    </location>
    <ligand>
        <name>ATP</name>
        <dbReference type="ChEBI" id="CHEBI:30616"/>
    </ligand>
</feature>
<dbReference type="OrthoDB" id="9299at2157"/>
<comment type="caution">
    <text evidence="7">Lacks conserved residue(s) required for the propagation of feature annotation.</text>
</comment>
<dbReference type="GO" id="GO:0000287">
    <property type="term" value="F:magnesium ion binding"/>
    <property type="evidence" value="ECO:0007669"/>
    <property type="project" value="InterPro"/>
</dbReference>
<dbReference type="RefSeq" id="WP_009071819.1">
    <property type="nucleotide sequence ID" value="NZ_JH597761.1"/>
</dbReference>
<feature type="binding site" evidence="7">
    <location>
        <position position="282"/>
    </location>
    <ligand>
        <name>Mg(2+)</name>
        <dbReference type="ChEBI" id="CHEBI:18420"/>
    </ligand>
</feature>
<evidence type="ECO:0000256" key="4">
    <source>
        <dbReference type="ARBA" id="ARBA00022755"/>
    </source>
</evidence>
<dbReference type="UniPathway" id="UPA00074">
    <property type="reaction ID" value="UER00127"/>
</dbReference>
<dbReference type="EC" id="6.3.1.21" evidence="7"/>
<feature type="binding site" evidence="7">
    <location>
        <position position="154"/>
    </location>
    <ligand>
        <name>ATP</name>
        <dbReference type="ChEBI" id="CHEBI:30616"/>
    </ligand>
</feature>
<feature type="domain" description="ATP-grasp" evidence="8">
    <location>
        <begin position="118"/>
        <end position="311"/>
    </location>
</feature>
<dbReference type="eggNOG" id="arCOG01598">
    <property type="taxonomic scope" value="Archaea"/>
</dbReference>
<dbReference type="NCBIfam" id="NF006766">
    <property type="entry name" value="PRK09288.1"/>
    <property type="match status" value="1"/>
</dbReference>
<keyword evidence="3 7" id="KW-0547">Nucleotide-binding</keyword>
<dbReference type="HAMAP" id="MF_01643">
    <property type="entry name" value="PurT"/>
    <property type="match status" value="1"/>
</dbReference>
<feature type="binding site" evidence="7">
    <location>
        <position position="359"/>
    </location>
    <ligand>
        <name>N(1)-(5-phospho-beta-D-ribosyl)glycinamide</name>
        <dbReference type="ChEBI" id="CHEBI:143788"/>
    </ligand>
</feature>